<dbReference type="Pfam" id="PF00300">
    <property type="entry name" value="His_Phos_1"/>
    <property type="match status" value="1"/>
</dbReference>
<dbReference type="RefSeq" id="WP_249862336.1">
    <property type="nucleotide sequence ID" value="NZ_CP027059.1"/>
</dbReference>
<sequence length="194" mass="21623">MTRVGLIRHGVTYWNKEGRTQGHSHNELDEEGIAQAHLLAERLSGEDWTVIVSSDLRRARQTAEIISGRLGIAIAGLDERLRELGRGQVEGYTEEERVERWGAGWRQMNLGLESGAAGGERGSCCIRELARKYAGEKILVVSHGAVLRHSLNRLISGLPTGDPLNNTSLTILKQAEGDQWECELYNCTRHLKAW</sequence>
<dbReference type="GO" id="GO:0016787">
    <property type="term" value="F:hydrolase activity"/>
    <property type="evidence" value="ECO:0007669"/>
    <property type="project" value="UniProtKB-KW"/>
</dbReference>
<dbReference type="Proteomes" id="UP001057134">
    <property type="component" value="Chromosome"/>
</dbReference>
<dbReference type="InterPro" id="IPR029033">
    <property type="entry name" value="His_PPase_superfam"/>
</dbReference>
<reference evidence="1" key="2">
    <citation type="journal article" date="2021" name="J Anim Sci Technol">
        <title>Complete genome sequence of Paenibacillus konkukensis sp. nov. SK3146 as a potential probiotic strain.</title>
        <authorList>
            <person name="Jung H.I."/>
            <person name="Park S."/>
            <person name="Niu K.M."/>
            <person name="Lee S.W."/>
            <person name="Kothari D."/>
            <person name="Yi K.J."/>
            <person name="Kim S.K."/>
        </authorList>
    </citation>
    <scope>NUCLEOTIDE SEQUENCE</scope>
    <source>
        <strain evidence="1">SK3146</strain>
    </source>
</reference>
<gene>
    <name evidence="1" type="primary">pspB_5</name>
    <name evidence="1" type="ORF">SK3146_06126</name>
</gene>
<dbReference type="InterPro" id="IPR050275">
    <property type="entry name" value="PGM_Phosphatase"/>
</dbReference>
<dbReference type="InterPro" id="IPR013078">
    <property type="entry name" value="His_Pase_superF_clade-1"/>
</dbReference>
<evidence type="ECO:0000313" key="1">
    <source>
        <dbReference type="EMBL" id="UQZ86833.1"/>
    </source>
</evidence>
<dbReference type="CDD" id="cd07067">
    <property type="entry name" value="HP_PGM_like"/>
    <property type="match status" value="1"/>
</dbReference>
<protein>
    <submittedName>
        <fullName evidence="1">Phosphoserine phosphatase 2</fullName>
        <ecNumber evidence="1">3.1.3.3</ecNumber>
    </submittedName>
</protein>
<keyword evidence="1" id="KW-0378">Hydrolase</keyword>
<dbReference type="PANTHER" id="PTHR48100:SF1">
    <property type="entry name" value="HISTIDINE PHOSPHATASE FAMILY PROTEIN-RELATED"/>
    <property type="match status" value="1"/>
</dbReference>
<dbReference type="EC" id="3.1.3.3" evidence="1"/>
<dbReference type="SMART" id="SM00855">
    <property type="entry name" value="PGAM"/>
    <property type="match status" value="1"/>
</dbReference>
<dbReference type="PANTHER" id="PTHR48100">
    <property type="entry name" value="BROAD-SPECIFICITY PHOSPHATASE YOR283W-RELATED"/>
    <property type="match status" value="1"/>
</dbReference>
<evidence type="ECO:0000313" key="2">
    <source>
        <dbReference type="Proteomes" id="UP001057134"/>
    </source>
</evidence>
<accession>A0ABY4RZB8</accession>
<name>A0ABY4RZB8_9BACL</name>
<dbReference type="Gene3D" id="3.40.50.1240">
    <property type="entry name" value="Phosphoglycerate mutase-like"/>
    <property type="match status" value="1"/>
</dbReference>
<dbReference type="SUPFAM" id="SSF53254">
    <property type="entry name" value="Phosphoglycerate mutase-like"/>
    <property type="match status" value="1"/>
</dbReference>
<organism evidence="1 2">
    <name type="scientific">Paenibacillus konkukensis</name>
    <dbReference type="NCBI Taxonomy" id="2020716"/>
    <lineage>
        <taxon>Bacteria</taxon>
        <taxon>Bacillati</taxon>
        <taxon>Bacillota</taxon>
        <taxon>Bacilli</taxon>
        <taxon>Bacillales</taxon>
        <taxon>Paenibacillaceae</taxon>
        <taxon>Paenibacillus</taxon>
    </lineage>
</organism>
<proteinExistence type="predicted"/>
<dbReference type="EMBL" id="CP027059">
    <property type="protein sequence ID" value="UQZ86833.1"/>
    <property type="molecule type" value="Genomic_DNA"/>
</dbReference>
<keyword evidence="2" id="KW-1185">Reference proteome</keyword>
<reference evidence="1" key="1">
    <citation type="submission" date="2018-02" db="EMBL/GenBank/DDBJ databases">
        <authorList>
            <person name="Kim S.-K."/>
            <person name="Jung H.-I."/>
            <person name="Lee S.-W."/>
        </authorList>
    </citation>
    <scope>NUCLEOTIDE SEQUENCE</scope>
    <source>
        <strain evidence="1">SK3146</strain>
    </source>
</reference>